<dbReference type="PANTHER" id="PTHR32039">
    <property type="entry name" value="MAGNESIUM-CHELATASE SUBUNIT CHLI"/>
    <property type="match status" value="1"/>
</dbReference>
<dbReference type="PRINTS" id="PR01657">
    <property type="entry name" value="MCMFAMILY"/>
</dbReference>
<evidence type="ECO:0000256" key="1">
    <source>
        <dbReference type="ARBA" id="ARBA00006354"/>
    </source>
</evidence>
<dbReference type="SUPFAM" id="SSF54211">
    <property type="entry name" value="Ribosomal protein S5 domain 2-like"/>
    <property type="match status" value="1"/>
</dbReference>
<evidence type="ECO:0000256" key="3">
    <source>
        <dbReference type="ARBA" id="ARBA00022840"/>
    </source>
</evidence>
<dbReference type="InterPro" id="IPR020568">
    <property type="entry name" value="Ribosomal_Su5_D2-typ_SF"/>
</dbReference>
<proteinExistence type="inferred from homology"/>
<dbReference type="Gene3D" id="3.30.230.10">
    <property type="match status" value="1"/>
</dbReference>
<dbReference type="SUPFAM" id="SSF52540">
    <property type="entry name" value="P-loop containing nucleoside triphosphate hydrolases"/>
    <property type="match status" value="1"/>
</dbReference>
<dbReference type="InterPro" id="IPR027417">
    <property type="entry name" value="P-loop_NTPase"/>
</dbReference>
<evidence type="ECO:0000256" key="2">
    <source>
        <dbReference type="ARBA" id="ARBA00022741"/>
    </source>
</evidence>
<evidence type="ECO:0000259" key="4">
    <source>
        <dbReference type="SMART" id="SM00382"/>
    </source>
</evidence>
<dbReference type="InterPro" id="IPR004482">
    <property type="entry name" value="Mg_chelat-rel"/>
</dbReference>
<dbReference type="NCBIfam" id="TIGR00368">
    <property type="entry name" value="YifB family Mg chelatase-like AAA ATPase"/>
    <property type="match status" value="1"/>
</dbReference>
<gene>
    <name evidence="5" type="ORF">LX73_1746</name>
</gene>
<dbReference type="GO" id="GO:0005524">
    <property type="term" value="F:ATP binding"/>
    <property type="evidence" value="ECO:0007669"/>
    <property type="project" value="UniProtKB-KW"/>
</dbReference>
<name>A0A5D3YKL0_9BACT</name>
<protein>
    <submittedName>
        <fullName evidence="5">Magnesium chelatase family protein</fullName>
    </submittedName>
</protein>
<evidence type="ECO:0000313" key="6">
    <source>
        <dbReference type="Proteomes" id="UP000324595"/>
    </source>
</evidence>
<comment type="caution">
    <text evidence="5">The sequence shown here is derived from an EMBL/GenBank/DDBJ whole genome shotgun (WGS) entry which is preliminary data.</text>
</comment>
<dbReference type="InterPro" id="IPR025158">
    <property type="entry name" value="Mg_chelat-rel_C"/>
</dbReference>
<feature type="domain" description="AAA+ ATPase" evidence="4">
    <location>
        <begin position="235"/>
        <end position="418"/>
    </location>
</feature>
<dbReference type="InterPro" id="IPR045006">
    <property type="entry name" value="CHLI-like"/>
</dbReference>
<evidence type="ECO:0000313" key="5">
    <source>
        <dbReference type="EMBL" id="TYP94025.1"/>
    </source>
</evidence>
<dbReference type="Gene3D" id="3.40.50.300">
    <property type="entry name" value="P-loop containing nucleotide triphosphate hydrolases"/>
    <property type="match status" value="1"/>
</dbReference>
<comment type="similarity">
    <text evidence="1">Belongs to the Mg-chelatase subunits D/I family. ComM subfamily.</text>
</comment>
<organism evidence="5 6">
    <name type="scientific">Fodinibius salinus</name>
    <dbReference type="NCBI Taxonomy" id="860790"/>
    <lineage>
        <taxon>Bacteria</taxon>
        <taxon>Pseudomonadati</taxon>
        <taxon>Balneolota</taxon>
        <taxon>Balneolia</taxon>
        <taxon>Balneolales</taxon>
        <taxon>Balneolaceae</taxon>
        <taxon>Fodinibius</taxon>
    </lineage>
</organism>
<dbReference type="InterPro" id="IPR014721">
    <property type="entry name" value="Ribsml_uS5_D2-typ_fold_subgr"/>
</dbReference>
<dbReference type="Pfam" id="PF13335">
    <property type="entry name" value="Mg_chelatase_C"/>
    <property type="match status" value="1"/>
</dbReference>
<dbReference type="InterPro" id="IPR000523">
    <property type="entry name" value="Mg_chelatse_chII-like_cat_dom"/>
</dbReference>
<dbReference type="InterPro" id="IPR001208">
    <property type="entry name" value="MCM_dom"/>
</dbReference>
<accession>A0A5D3YKL0</accession>
<dbReference type="Proteomes" id="UP000324595">
    <property type="component" value="Unassembled WGS sequence"/>
</dbReference>
<dbReference type="GO" id="GO:0003677">
    <property type="term" value="F:DNA binding"/>
    <property type="evidence" value="ECO:0007669"/>
    <property type="project" value="InterPro"/>
</dbReference>
<dbReference type="PANTHER" id="PTHR32039:SF7">
    <property type="entry name" value="COMPETENCE PROTEIN COMM"/>
    <property type="match status" value="1"/>
</dbReference>
<keyword evidence="3" id="KW-0067">ATP-binding</keyword>
<keyword evidence="6" id="KW-1185">Reference proteome</keyword>
<sequence length="534" mass="58563">MSRYRVLLRKRTVKDSYQEFMLSRVYCASTIGVDARLIEVEVNRSGGGMPKYFLVGLPDRAVSESSDRIDAALKNSGAEFPDGRITVNLAPADLPKEGSAFDLPIAVTLLNVSGQIKTDKLEDTLILGELALDGKLRAVKGVLPMAVQARDKGLKNMVVPSENGPEAAVVEGIDVYSFEHLTEVMEWLRDEDSHERLDVDVKEMFRQNGEGKVLDFSDVRGQENVKRAIEVAAAGGHNVIMVGPPGSGKTMIARRLPDILPPLTLDEALETTKIHSVSGLLPGGKALVTDRPFRSPHHTVSDVALVGGGSIPMPGEISMAHNGVLFLDELPEFKRSALEVMRQPLEDGSVSISRARMSVSYPSRIMLVASMNPSPTGDWYDPADPGGASPSQMQRYLSKISGPMLDRIDLHIEVQKVSYDELSSKSKGESSATIRQRVVEARDLQTQRFEGIEGVYCNAQMNTKMSRKICTLDETSAQMLKKAITSLGLSARAYDRILKVSRTIADLEDSEEIRSNHIAEAIQYRSLDREGWLG</sequence>
<keyword evidence="2" id="KW-0547">Nucleotide-binding</keyword>
<dbReference type="EMBL" id="VNHY01000002">
    <property type="protein sequence ID" value="TYP94025.1"/>
    <property type="molecule type" value="Genomic_DNA"/>
</dbReference>
<dbReference type="SMART" id="SM00382">
    <property type="entry name" value="AAA"/>
    <property type="match status" value="1"/>
</dbReference>
<reference evidence="5 6" key="1">
    <citation type="submission" date="2019-07" db="EMBL/GenBank/DDBJ databases">
        <title>Genomic Encyclopedia of Archaeal and Bacterial Type Strains, Phase II (KMG-II): from individual species to whole genera.</title>
        <authorList>
            <person name="Goeker M."/>
        </authorList>
    </citation>
    <scope>NUCLEOTIDE SEQUENCE [LARGE SCALE GENOMIC DNA]</scope>
    <source>
        <strain evidence="5 6">DSM 21935</strain>
    </source>
</reference>
<dbReference type="InterPro" id="IPR003593">
    <property type="entry name" value="AAA+_ATPase"/>
</dbReference>
<dbReference type="Pfam" id="PF13541">
    <property type="entry name" value="ChlI"/>
    <property type="match status" value="1"/>
</dbReference>
<dbReference type="Pfam" id="PF01078">
    <property type="entry name" value="Mg_chelatase"/>
    <property type="match status" value="1"/>
</dbReference>
<dbReference type="AlphaFoldDB" id="A0A5D3YKL0"/>